<organism evidence="3 4">
    <name type="scientific">Halobacillus litoralis</name>
    <dbReference type="NCBI Taxonomy" id="45668"/>
    <lineage>
        <taxon>Bacteria</taxon>
        <taxon>Bacillati</taxon>
        <taxon>Bacillota</taxon>
        <taxon>Bacilli</taxon>
        <taxon>Bacillales</taxon>
        <taxon>Bacillaceae</taxon>
        <taxon>Halobacillus</taxon>
    </lineage>
</organism>
<proteinExistence type="predicted"/>
<reference evidence="3 4" key="1">
    <citation type="submission" date="2018-01" db="EMBL/GenBank/DDBJ databases">
        <title>The whole genome sequencing and assembly of Halobacillus litoralis ERB031 strain.</title>
        <authorList>
            <person name="Lee S.-J."/>
            <person name="Park M.-K."/>
            <person name="Kim J.-Y."/>
            <person name="Lee Y.-J."/>
            <person name="Yi H."/>
            <person name="Bahn Y.-S."/>
            <person name="Kim J.F."/>
            <person name="Lee D.-W."/>
        </authorList>
    </citation>
    <scope>NUCLEOTIDE SEQUENCE [LARGE SCALE GENOMIC DNA]</scope>
    <source>
        <strain evidence="3 4">ERB 031</strain>
    </source>
</reference>
<keyword evidence="2" id="KW-0732">Signal</keyword>
<feature type="chain" id="PRO_5039611617" description="Sporulation protein" evidence="2">
    <location>
        <begin position="23"/>
        <end position="133"/>
    </location>
</feature>
<dbReference type="RefSeq" id="WP_128525569.1">
    <property type="nucleotide sequence ID" value="NZ_CANLVY010000001.1"/>
</dbReference>
<dbReference type="KEGG" id="hli:HLI_14375"/>
<dbReference type="Proteomes" id="UP000287756">
    <property type="component" value="Chromosome"/>
</dbReference>
<dbReference type="OrthoDB" id="2691655at2"/>
<dbReference type="AlphaFoldDB" id="A0A410MEY8"/>
<evidence type="ECO:0000313" key="3">
    <source>
        <dbReference type="EMBL" id="QAS53291.1"/>
    </source>
</evidence>
<evidence type="ECO:0008006" key="5">
    <source>
        <dbReference type="Google" id="ProtNLM"/>
    </source>
</evidence>
<gene>
    <name evidence="3" type="ORF">HLI_14375</name>
</gene>
<evidence type="ECO:0000256" key="1">
    <source>
        <dbReference type="SAM" id="MobiDB-lite"/>
    </source>
</evidence>
<evidence type="ECO:0000256" key="2">
    <source>
        <dbReference type="SAM" id="SignalP"/>
    </source>
</evidence>
<name>A0A410MEY8_9BACI</name>
<protein>
    <recommendedName>
        <fullName evidence="5">Sporulation protein</fullName>
    </recommendedName>
</protein>
<feature type="region of interest" description="Disordered" evidence="1">
    <location>
        <begin position="34"/>
        <end position="57"/>
    </location>
</feature>
<feature type="signal peptide" evidence="2">
    <location>
        <begin position="1"/>
        <end position="22"/>
    </location>
</feature>
<evidence type="ECO:0000313" key="4">
    <source>
        <dbReference type="Proteomes" id="UP000287756"/>
    </source>
</evidence>
<dbReference type="PROSITE" id="PS51257">
    <property type="entry name" value="PROKAR_LIPOPROTEIN"/>
    <property type="match status" value="1"/>
</dbReference>
<dbReference type="EMBL" id="CP026118">
    <property type="protein sequence ID" value="QAS53291.1"/>
    <property type="molecule type" value="Genomic_DNA"/>
</dbReference>
<accession>A0A410MEY8</accession>
<sequence>MFRFILMLAVSLMLMTACGLQMENYQGQTSRDDVENMGMNNEATEETENPRSISKVGDTWGMKQDRELIKESAQELPGVEVKRVILEANKVWVTVDIAGEDEMSEKEKEEWKAQVEEAIYQAVPSYDIQVKIK</sequence>